<proteinExistence type="predicted"/>
<dbReference type="eggNOG" id="COG0654">
    <property type="taxonomic scope" value="Bacteria"/>
</dbReference>
<protein>
    <submittedName>
        <fullName evidence="4">Monooxygenase, FAD-binding protein</fullName>
    </submittedName>
</protein>
<organism evidence="4 5">
    <name type="scientific">Novosphingobium aromaticivorans (strain ATCC 700278 / DSM 12444 / CCUG 56034 / CIP 105152 / NBRC 16084 / F199)</name>
    <dbReference type="NCBI Taxonomy" id="279238"/>
    <lineage>
        <taxon>Bacteria</taxon>
        <taxon>Pseudomonadati</taxon>
        <taxon>Pseudomonadota</taxon>
        <taxon>Alphaproteobacteria</taxon>
        <taxon>Sphingomonadales</taxon>
        <taxon>Sphingomonadaceae</taxon>
        <taxon>Novosphingobium</taxon>
    </lineage>
</organism>
<name>Q2GAG4_NOVAD</name>
<dbReference type="InterPro" id="IPR036188">
    <property type="entry name" value="FAD/NAD-bd_sf"/>
</dbReference>
<dbReference type="HOGENOM" id="CLU_009665_19_5_5"/>
<evidence type="ECO:0000256" key="1">
    <source>
        <dbReference type="ARBA" id="ARBA00023002"/>
    </source>
</evidence>
<dbReference type="EMBL" id="CP000248">
    <property type="protein sequence ID" value="ABD25159.1"/>
    <property type="molecule type" value="Genomic_DNA"/>
</dbReference>
<dbReference type="GO" id="GO:0071949">
    <property type="term" value="F:FAD binding"/>
    <property type="evidence" value="ECO:0007669"/>
    <property type="project" value="InterPro"/>
</dbReference>
<dbReference type="Gene3D" id="3.50.50.60">
    <property type="entry name" value="FAD/NAD(P)-binding domain"/>
    <property type="match status" value="1"/>
</dbReference>
<dbReference type="RefSeq" id="WP_011444373.1">
    <property type="nucleotide sequence ID" value="NC_007794.1"/>
</dbReference>
<dbReference type="InterPro" id="IPR002938">
    <property type="entry name" value="FAD-bd"/>
</dbReference>
<dbReference type="NCBIfam" id="NF005313">
    <property type="entry name" value="PRK06847.1"/>
    <property type="match status" value="1"/>
</dbReference>
<feature type="domain" description="FAD-binding" evidence="3">
    <location>
        <begin position="4"/>
        <end position="338"/>
    </location>
</feature>
<evidence type="ECO:0000313" key="5">
    <source>
        <dbReference type="Proteomes" id="UP000009134"/>
    </source>
</evidence>
<dbReference type="GO" id="GO:0004497">
    <property type="term" value="F:monooxygenase activity"/>
    <property type="evidence" value="ECO:0007669"/>
    <property type="project" value="UniProtKB-KW"/>
</dbReference>
<dbReference type="SUPFAM" id="SSF51905">
    <property type="entry name" value="FAD/NAD(P)-binding domain"/>
    <property type="match status" value="1"/>
</dbReference>
<dbReference type="AlphaFoldDB" id="Q2GAG4"/>
<evidence type="ECO:0000256" key="2">
    <source>
        <dbReference type="ARBA" id="ARBA00023033"/>
    </source>
</evidence>
<dbReference type="PANTHER" id="PTHR13789:SF309">
    <property type="entry name" value="PUTATIVE (AFU_ORTHOLOGUE AFUA_6G14510)-RELATED"/>
    <property type="match status" value="1"/>
</dbReference>
<keyword evidence="1" id="KW-0560">Oxidoreductase</keyword>
<dbReference type="STRING" id="279238.Saro_0712"/>
<dbReference type="KEGG" id="nar:Saro_0712"/>
<keyword evidence="2 4" id="KW-0503">Monooxygenase</keyword>
<sequence length="371" mass="39544">MNKLEALIIGAGIGGLSAAIALARKGFSVTAIERDPSWSVYGVGIIQQSNVVRAMEQLGVLDSFLDAACGFDAVEIFAPDGTKVARVPSPRLVEGKPANVGIGRRALQKVLGDSAKALGTDLRLGLTAERIDDDGEKVAVTFSDGSTGSYDVVIGADGVYSQTRSMILPDAEKPQFTGQAVWRYNFPRAEGLDALQVYNGPTGVGLVPMSADVMYMYVTTPEPDNPRYPTEGIAAAMRGKLANCSPQIRALGEQITDDEGVVYRPLEGMMVHGPWSKGRVGLLGDAVHATTPHLGQGAGMAIEDALVLAEELERHDDVEAALKAYRDRRYERCRYIVESSLAICLGQLGKAPPVDNHKATAEMFGVVSQPI</sequence>
<dbReference type="InterPro" id="IPR050493">
    <property type="entry name" value="FAD-dep_Monooxygenase_BioMet"/>
</dbReference>
<dbReference type="PRINTS" id="PR00420">
    <property type="entry name" value="RNGMNOXGNASE"/>
</dbReference>
<gene>
    <name evidence="4" type="ordered locus">Saro_0712</name>
</gene>
<evidence type="ECO:0000259" key="3">
    <source>
        <dbReference type="Pfam" id="PF01494"/>
    </source>
</evidence>
<dbReference type="PANTHER" id="PTHR13789">
    <property type="entry name" value="MONOOXYGENASE"/>
    <property type="match status" value="1"/>
</dbReference>
<dbReference type="Proteomes" id="UP000009134">
    <property type="component" value="Chromosome"/>
</dbReference>
<accession>Q2GAG4</accession>
<reference evidence="5" key="1">
    <citation type="submission" date="2006-01" db="EMBL/GenBank/DDBJ databases">
        <title>Complete sequence of Novosphingobium aromaticivorans DSM 12444.</title>
        <authorList>
            <consortium name="US DOE Joint Genome Institute"/>
            <person name="Copeland A."/>
            <person name="Lucas S."/>
            <person name="Lapidus A."/>
            <person name="Barry K."/>
            <person name="Detter J.C."/>
            <person name="Glavina T."/>
            <person name="Hammon N."/>
            <person name="Israni S."/>
            <person name="Pitluck S."/>
            <person name="Chain P."/>
            <person name="Malfatti S."/>
            <person name="Shin M."/>
            <person name="Vergez L."/>
            <person name="Schmutz J."/>
            <person name="Larimer F."/>
            <person name="Land M."/>
            <person name="Kyrpides N."/>
            <person name="Ivanova N."/>
            <person name="Fredrickson J."/>
            <person name="Balkwill D."/>
            <person name="Romine M.F."/>
            <person name="Richardson P."/>
        </authorList>
    </citation>
    <scope>NUCLEOTIDE SEQUENCE [LARGE SCALE GENOMIC DNA]</scope>
    <source>
        <strain evidence="5">ATCC 700278 / DSM 12444 / CCUG 56034 / CIP 105152 / NBRC 16084 / F199</strain>
    </source>
</reference>
<keyword evidence="5" id="KW-1185">Reference proteome</keyword>
<dbReference type="Pfam" id="PF01494">
    <property type="entry name" value="FAD_binding_3"/>
    <property type="match status" value="1"/>
</dbReference>
<evidence type="ECO:0000313" key="4">
    <source>
        <dbReference type="EMBL" id="ABD25159.1"/>
    </source>
</evidence>